<sequence>MALLRRTIPVKPTHVEPEQKAMSAFIRNFDYPGLVSQIESAESNKAVKLNQSRLQGEWKKDAIHLLAQLKPDILQSILDNTLPQRANRGSSTRIREVATNRTTTDKTLDPVIYINYLADKYGQGMTFKQFRLFLDALGCAAGGYLDDPDRFIKYFQDQTAIADLELKNHERDETSECLEPELDHAEGDVRQ</sequence>
<gene>
    <name evidence="2" type="ORF">LTR09_009697</name>
</gene>
<evidence type="ECO:0000256" key="1">
    <source>
        <dbReference type="SAM" id="MobiDB-lite"/>
    </source>
</evidence>
<evidence type="ECO:0000313" key="2">
    <source>
        <dbReference type="EMBL" id="KAK3049043.1"/>
    </source>
</evidence>
<name>A0AAJ0DF73_9PEZI</name>
<dbReference type="EMBL" id="JAWDJX010000043">
    <property type="protein sequence ID" value="KAK3049043.1"/>
    <property type="molecule type" value="Genomic_DNA"/>
</dbReference>
<feature type="region of interest" description="Disordered" evidence="1">
    <location>
        <begin position="172"/>
        <end position="191"/>
    </location>
</feature>
<keyword evidence="3" id="KW-1185">Reference proteome</keyword>
<dbReference type="Proteomes" id="UP001271007">
    <property type="component" value="Unassembled WGS sequence"/>
</dbReference>
<evidence type="ECO:0000313" key="3">
    <source>
        <dbReference type="Proteomes" id="UP001271007"/>
    </source>
</evidence>
<organism evidence="2 3">
    <name type="scientific">Extremus antarcticus</name>
    <dbReference type="NCBI Taxonomy" id="702011"/>
    <lineage>
        <taxon>Eukaryota</taxon>
        <taxon>Fungi</taxon>
        <taxon>Dikarya</taxon>
        <taxon>Ascomycota</taxon>
        <taxon>Pezizomycotina</taxon>
        <taxon>Dothideomycetes</taxon>
        <taxon>Dothideomycetidae</taxon>
        <taxon>Mycosphaerellales</taxon>
        <taxon>Extremaceae</taxon>
        <taxon>Extremus</taxon>
    </lineage>
</organism>
<accession>A0AAJ0DF73</accession>
<dbReference type="AlphaFoldDB" id="A0AAJ0DF73"/>
<proteinExistence type="predicted"/>
<feature type="compositionally biased region" description="Basic and acidic residues" evidence="1">
    <location>
        <begin position="181"/>
        <end position="191"/>
    </location>
</feature>
<protein>
    <submittedName>
        <fullName evidence="2">Uncharacterized protein</fullName>
    </submittedName>
</protein>
<comment type="caution">
    <text evidence="2">The sequence shown here is derived from an EMBL/GenBank/DDBJ whole genome shotgun (WGS) entry which is preliminary data.</text>
</comment>
<reference evidence="2" key="1">
    <citation type="submission" date="2023-04" db="EMBL/GenBank/DDBJ databases">
        <title>Black Yeasts Isolated from many extreme environments.</title>
        <authorList>
            <person name="Coleine C."/>
            <person name="Stajich J.E."/>
            <person name="Selbmann L."/>
        </authorList>
    </citation>
    <scope>NUCLEOTIDE SEQUENCE</scope>
    <source>
        <strain evidence="2">CCFEE 5312</strain>
    </source>
</reference>